<accession>A0ABT3DTD9</accession>
<gene>
    <name evidence="1" type="ORF">NB700_001294</name>
</gene>
<dbReference type="Proteomes" id="UP001320843">
    <property type="component" value="Unassembled WGS sequence"/>
</dbReference>
<dbReference type="RefSeq" id="WP_267082280.1">
    <property type="nucleotide sequence ID" value="NZ_CP099530.1"/>
</dbReference>
<evidence type="ECO:0000313" key="1">
    <source>
        <dbReference type="EMBL" id="MCW0398738.1"/>
    </source>
</evidence>
<reference evidence="1 2" key="1">
    <citation type="submission" date="2022-06" db="EMBL/GenBank/DDBJ databases">
        <title>Dynamics of rice microbiomes reveals core vertical transmitted seed endophytes.</title>
        <authorList>
            <person name="Liao K."/>
            <person name="Zhang X."/>
        </authorList>
    </citation>
    <scope>NUCLEOTIDE SEQUENCE [LARGE SCALE GENOMIC DNA]</scope>
    <source>
        <strain evidence="1 2">YT10-10-1</strain>
    </source>
</reference>
<name>A0ABT3DTD9_9XANT</name>
<comment type="caution">
    <text evidence="1">The sequence shown here is derived from an EMBL/GenBank/DDBJ whole genome shotgun (WGS) entry which is preliminary data.</text>
</comment>
<evidence type="ECO:0000313" key="2">
    <source>
        <dbReference type="Proteomes" id="UP001320843"/>
    </source>
</evidence>
<dbReference type="EMBL" id="JANFWR010000007">
    <property type="protein sequence ID" value="MCW0398738.1"/>
    <property type="molecule type" value="Genomic_DNA"/>
</dbReference>
<protein>
    <submittedName>
        <fullName evidence="1">Uncharacterized protein</fullName>
    </submittedName>
</protein>
<organism evidence="1 2">
    <name type="scientific">Xanthomonas sacchari</name>
    <dbReference type="NCBI Taxonomy" id="56458"/>
    <lineage>
        <taxon>Bacteria</taxon>
        <taxon>Pseudomonadati</taxon>
        <taxon>Pseudomonadota</taxon>
        <taxon>Gammaproteobacteria</taxon>
        <taxon>Lysobacterales</taxon>
        <taxon>Lysobacteraceae</taxon>
        <taxon>Xanthomonas</taxon>
    </lineage>
</organism>
<proteinExistence type="predicted"/>
<keyword evidence="2" id="KW-1185">Reference proteome</keyword>
<sequence>MKVQTVQDALRLCRSWQTSSKKAGRRLRRANALLEEAARVLHDLPDQHCPNELLERVRLHLHATSADPIPDGATEP</sequence>